<evidence type="ECO:0000256" key="5">
    <source>
        <dbReference type="ARBA" id="ARBA00022989"/>
    </source>
</evidence>
<evidence type="ECO:0000259" key="9">
    <source>
        <dbReference type="Pfam" id="PF00137"/>
    </source>
</evidence>
<evidence type="ECO:0000256" key="1">
    <source>
        <dbReference type="ARBA" id="ARBA00004141"/>
    </source>
</evidence>
<dbReference type="NCBIfam" id="NF005124">
    <property type="entry name" value="PRK06558.1"/>
    <property type="match status" value="1"/>
</dbReference>
<evidence type="ECO:0000256" key="8">
    <source>
        <dbReference type="SAM" id="Phobius"/>
    </source>
</evidence>
<keyword evidence="4 8" id="KW-0812">Transmembrane</keyword>
<protein>
    <submittedName>
        <fullName evidence="10">V-type ATP synthase subunit K</fullName>
    </submittedName>
</protein>
<proteinExistence type="inferred from homology"/>
<comment type="similarity">
    <text evidence="2">Belongs to the V-ATPase proteolipid subunit family.</text>
</comment>
<dbReference type="Gene3D" id="1.20.120.610">
    <property type="entry name" value="lithium bound rotor ring of v- atpase"/>
    <property type="match status" value="1"/>
</dbReference>
<feature type="domain" description="V-ATPase proteolipid subunit C-like" evidence="9">
    <location>
        <begin position="19"/>
        <end position="78"/>
    </location>
</feature>
<dbReference type="InterPro" id="IPR035921">
    <property type="entry name" value="F/V-ATP_Csub_sf"/>
</dbReference>
<dbReference type="Proteomes" id="UP001501577">
    <property type="component" value="Unassembled WGS sequence"/>
</dbReference>
<keyword evidence="5 8" id="KW-1133">Transmembrane helix</keyword>
<dbReference type="EMBL" id="BAAAXQ010000026">
    <property type="protein sequence ID" value="GAA3014907.1"/>
    <property type="molecule type" value="Genomic_DNA"/>
</dbReference>
<dbReference type="InterPro" id="IPR002379">
    <property type="entry name" value="ATPase_proteolipid_c-like_dom"/>
</dbReference>
<evidence type="ECO:0000256" key="3">
    <source>
        <dbReference type="ARBA" id="ARBA00022448"/>
    </source>
</evidence>
<dbReference type="Pfam" id="PF00137">
    <property type="entry name" value="ATP-synt_C"/>
    <property type="match status" value="2"/>
</dbReference>
<evidence type="ECO:0000256" key="7">
    <source>
        <dbReference type="ARBA" id="ARBA00023136"/>
    </source>
</evidence>
<feature type="transmembrane region" description="Helical" evidence="8">
    <location>
        <begin position="133"/>
        <end position="155"/>
    </location>
</feature>
<feature type="transmembrane region" description="Helical" evidence="8">
    <location>
        <begin position="58"/>
        <end position="80"/>
    </location>
</feature>
<dbReference type="CDD" id="cd18180">
    <property type="entry name" value="ATP-synt_Vo_Ao_c_NTPK_rpt2"/>
    <property type="match status" value="1"/>
</dbReference>
<keyword evidence="6" id="KW-0406">Ion transport</keyword>
<feature type="transmembrane region" description="Helical" evidence="8">
    <location>
        <begin position="12"/>
        <end position="38"/>
    </location>
</feature>
<comment type="caution">
    <text evidence="10">The sequence shown here is derived from an EMBL/GenBank/DDBJ whole genome shotgun (WGS) entry which is preliminary data.</text>
</comment>
<dbReference type="PANTHER" id="PTHR10263">
    <property type="entry name" value="V-TYPE PROTON ATPASE PROTEOLIPID SUBUNIT"/>
    <property type="match status" value="1"/>
</dbReference>
<evidence type="ECO:0000313" key="10">
    <source>
        <dbReference type="EMBL" id="GAA3014907.1"/>
    </source>
</evidence>
<reference evidence="10 11" key="1">
    <citation type="journal article" date="2019" name="Int. J. Syst. Evol. Microbiol.">
        <title>The Global Catalogue of Microorganisms (GCM) 10K type strain sequencing project: providing services to taxonomists for standard genome sequencing and annotation.</title>
        <authorList>
            <consortium name="The Broad Institute Genomics Platform"/>
            <consortium name="The Broad Institute Genome Sequencing Center for Infectious Disease"/>
            <person name="Wu L."/>
            <person name="Ma J."/>
        </authorList>
    </citation>
    <scope>NUCLEOTIDE SEQUENCE [LARGE SCALE GENOMIC DNA]</scope>
    <source>
        <strain evidence="10 11">JCM 8736</strain>
    </source>
</reference>
<evidence type="ECO:0000256" key="4">
    <source>
        <dbReference type="ARBA" id="ARBA00022692"/>
    </source>
</evidence>
<accession>A0ABN3Y2R1</accession>
<dbReference type="SUPFAM" id="SSF81333">
    <property type="entry name" value="F1F0 ATP synthase subunit C"/>
    <property type="match status" value="2"/>
</dbReference>
<evidence type="ECO:0000256" key="2">
    <source>
        <dbReference type="ARBA" id="ARBA00007296"/>
    </source>
</evidence>
<feature type="domain" description="V-ATPase proteolipid subunit C-like" evidence="9">
    <location>
        <begin position="96"/>
        <end position="154"/>
    </location>
</feature>
<keyword evidence="11" id="KW-1185">Reference proteome</keyword>
<evidence type="ECO:0000313" key="11">
    <source>
        <dbReference type="Proteomes" id="UP001501577"/>
    </source>
</evidence>
<dbReference type="RefSeq" id="WP_068707829.1">
    <property type="nucleotide sequence ID" value="NZ_BAAAXQ010000026.1"/>
</dbReference>
<gene>
    <name evidence="10" type="ORF">GCM10019998_08760</name>
</gene>
<name>A0ABN3Y2R1_9ENTE</name>
<comment type="subcellular location">
    <subcellularLocation>
        <location evidence="1">Membrane</location>
        <topology evidence="1">Multi-pass membrane protein</topology>
    </subcellularLocation>
</comment>
<evidence type="ECO:0000256" key="6">
    <source>
        <dbReference type="ARBA" id="ARBA00023065"/>
    </source>
</evidence>
<sequence>MENWISFFYENGGMIFAALGVAVATICGGIGSTIGVGLTAEAAAGLTAEQPEKFGQALILELLSATQGLYGFVISFMIYLQMSGDISMATGLYLLVASLPIAFTAIWAGKWQGSAAAAAMQILAKKPEHVTKGIVYVAMMETYGILGFVISFLLVMN</sequence>
<keyword evidence="3" id="KW-0813">Transport</keyword>
<dbReference type="CDD" id="cd18179">
    <property type="entry name" value="ATP-synt_Vo_Ao_c_NTPK_rpt1"/>
    <property type="match status" value="1"/>
</dbReference>
<keyword evidence="7 8" id="KW-0472">Membrane</keyword>
<organism evidence="10 11">
    <name type="scientific">Tetragenococcus solitarius</name>
    <dbReference type="NCBI Taxonomy" id="71453"/>
    <lineage>
        <taxon>Bacteria</taxon>
        <taxon>Bacillati</taxon>
        <taxon>Bacillota</taxon>
        <taxon>Bacilli</taxon>
        <taxon>Lactobacillales</taxon>
        <taxon>Enterococcaceae</taxon>
        <taxon>Tetragenococcus</taxon>
    </lineage>
</organism>
<feature type="transmembrane region" description="Helical" evidence="8">
    <location>
        <begin position="92"/>
        <end position="113"/>
    </location>
</feature>